<dbReference type="AlphaFoldDB" id="A0A7I9XJT7"/>
<gene>
    <name evidence="1" type="ORF">MSEN_19820</name>
</gene>
<protein>
    <submittedName>
        <fullName evidence="1">Uncharacterized protein</fullName>
    </submittedName>
</protein>
<organism evidence="1 2">
    <name type="scientific">Mycolicibacter senuensis</name>
    <dbReference type="NCBI Taxonomy" id="386913"/>
    <lineage>
        <taxon>Bacteria</taxon>
        <taxon>Bacillati</taxon>
        <taxon>Actinomycetota</taxon>
        <taxon>Actinomycetes</taxon>
        <taxon>Mycobacteriales</taxon>
        <taxon>Mycobacteriaceae</taxon>
        <taxon>Mycolicibacter</taxon>
    </lineage>
</organism>
<proteinExistence type="predicted"/>
<name>A0A7I9XJT7_9MYCO</name>
<comment type="caution">
    <text evidence="1">The sequence shown here is derived from an EMBL/GenBank/DDBJ whole genome shotgun (WGS) entry which is preliminary data.</text>
</comment>
<dbReference type="EMBL" id="BLKV01000001">
    <property type="protein sequence ID" value="GFG70262.1"/>
    <property type="molecule type" value="Genomic_DNA"/>
</dbReference>
<evidence type="ECO:0000313" key="2">
    <source>
        <dbReference type="Proteomes" id="UP000465263"/>
    </source>
</evidence>
<sequence>MLTSEASEAPGVEAAFWEVDSEACPVLLSAVKRSVSVTDFLSSLVGFVTRGVGCIQRNRRVRVTVDCFNGDTRIDSVKSRAVSYEKNLVASQ</sequence>
<evidence type="ECO:0000313" key="1">
    <source>
        <dbReference type="EMBL" id="GFG70262.1"/>
    </source>
</evidence>
<accession>A0A7I9XJT7</accession>
<reference evidence="1 2" key="1">
    <citation type="journal article" date="2019" name="Emerg. Microbes Infect.">
        <title>Comprehensive subspecies identification of 175 nontuberculous mycobacteria species based on 7547 genomic profiles.</title>
        <authorList>
            <person name="Matsumoto Y."/>
            <person name="Kinjo T."/>
            <person name="Motooka D."/>
            <person name="Nabeya D."/>
            <person name="Jung N."/>
            <person name="Uechi K."/>
            <person name="Horii T."/>
            <person name="Iida T."/>
            <person name="Fujita J."/>
            <person name="Nakamura S."/>
        </authorList>
    </citation>
    <scope>NUCLEOTIDE SEQUENCE [LARGE SCALE GENOMIC DNA]</scope>
    <source>
        <strain evidence="1 2">JCM 16017</strain>
    </source>
</reference>
<dbReference type="Proteomes" id="UP000465263">
    <property type="component" value="Unassembled WGS sequence"/>
</dbReference>
<keyword evidence="2" id="KW-1185">Reference proteome</keyword>